<accession>A0A9W9LWD6</accession>
<protein>
    <submittedName>
        <fullName evidence="2">Uncharacterized protein</fullName>
    </submittedName>
</protein>
<reference evidence="2" key="1">
    <citation type="submission" date="2022-11" db="EMBL/GenBank/DDBJ databases">
        <authorList>
            <person name="Petersen C."/>
        </authorList>
    </citation>
    <scope>NUCLEOTIDE SEQUENCE</scope>
    <source>
        <strain evidence="2">IBT 21917</strain>
    </source>
</reference>
<evidence type="ECO:0000313" key="3">
    <source>
        <dbReference type="Proteomes" id="UP001146351"/>
    </source>
</evidence>
<sequence>MSSSPTNLSTEPVDGFYPYPQIPLNASGQEMASFNPGAFAGPPMSGYAPGRPMGPGEFSGHPTMETGVPWDEFTTISDPQMLASMNANKGQIMNLTPNVWNPGSVPAGLSPNSSISGASPMGGHAQPMNTAPTYAMQPDGTVWQVPQQPTRAMSFPGQADMASSYPAQFQPQMPPDLKRRMTTPAQSMSAPTPGTQSSPGSTTDMQAPGSVPYQAQPSMGYTQWPPMNAMAPMGVVPYPMYAGDPNQQSHFTNSPMGHPQSGP</sequence>
<feature type="compositionally biased region" description="Polar residues" evidence="1">
    <location>
        <begin position="245"/>
        <end position="255"/>
    </location>
</feature>
<evidence type="ECO:0000256" key="1">
    <source>
        <dbReference type="SAM" id="MobiDB-lite"/>
    </source>
</evidence>
<dbReference type="AlphaFoldDB" id="A0A9W9LWD6"/>
<gene>
    <name evidence="2" type="ORF">N7492_003205</name>
</gene>
<feature type="region of interest" description="Disordered" evidence="1">
    <location>
        <begin position="241"/>
        <end position="263"/>
    </location>
</feature>
<dbReference type="Proteomes" id="UP001146351">
    <property type="component" value="Unassembled WGS sequence"/>
</dbReference>
<proteinExistence type="predicted"/>
<evidence type="ECO:0000313" key="2">
    <source>
        <dbReference type="EMBL" id="KAJ5179995.1"/>
    </source>
</evidence>
<dbReference type="EMBL" id="JAPQKO010000002">
    <property type="protein sequence ID" value="KAJ5179995.1"/>
    <property type="molecule type" value="Genomic_DNA"/>
</dbReference>
<organism evidence="2 3">
    <name type="scientific">Penicillium capsulatum</name>
    <dbReference type="NCBI Taxonomy" id="69766"/>
    <lineage>
        <taxon>Eukaryota</taxon>
        <taxon>Fungi</taxon>
        <taxon>Dikarya</taxon>
        <taxon>Ascomycota</taxon>
        <taxon>Pezizomycotina</taxon>
        <taxon>Eurotiomycetes</taxon>
        <taxon>Eurotiomycetidae</taxon>
        <taxon>Eurotiales</taxon>
        <taxon>Aspergillaceae</taxon>
        <taxon>Penicillium</taxon>
    </lineage>
</organism>
<keyword evidence="3" id="KW-1185">Reference proteome</keyword>
<feature type="compositionally biased region" description="Low complexity" evidence="1">
    <location>
        <begin position="189"/>
        <end position="203"/>
    </location>
</feature>
<name>A0A9W9LWD6_9EURO</name>
<feature type="region of interest" description="Disordered" evidence="1">
    <location>
        <begin position="116"/>
        <end position="136"/>
    </location>
</feature>
<reference evidence="2" key="2">
    <citation type="journal article" date="2023" name="IMA Fungus">
        <title>Comparative genomic study of the Penicillium genus elucidates a diverse pangenome and 15 lateral gene transfer events.</title>
        <authorList>
            <person name="Petersen C."/>
            <person name="Sorensen T."/>
            <person name="Nielsen M.R."/>
            <person name="Sondergaard T.E."/>
            <person name="Sorensen J.L."/>
            <person name="Fitzpatrick D.A."/>
            <person name="Frisvad J.C."/>
            <person name="Nielsen K.L."/>
        </authorList>
    </citation>
    <scope>NUCLEOTIDE SEQUENCE</scope>
    <source>
        <strain evidence="2">IBT 21917</strain>
    </source>
</reference>
<comment type="caution">
    <text evidence="2">The sequence shown here is derived from an EMBL/GenBank/DDBJ whole genome shotgun (WGS) entry which is preliminary data.</text>
</comment>
<feature type="region of interest" description="Disordered" evidence="1">
    <location>
        <begin position="152"/>
        <end position="217"/>
    </location>
</feature>
<dbReference type="OrthoDB" id="4150019at2759"/>